<dbReference type="PANTHER" id="PTHR43384:SF6">
    <property type="entry name" value="SEPTUM SITE-DETERMINING PROTEIN MIND HOMOLOG, CHLOROPLASTIC"/>
    <property type="match status" value="1"/>
</dbReference>
<dbReference type="AlphaFoldDB" id="A0AAE3E1D4"/>
<sequence length="255" mass="28768">MNGKIIAVCGGNGVGKSTICTNLATVLSEDKIVILFAPRTDYPSIQSFFDMNIAENKSLKKLYDDMSIEESVDIKEYLVQYKNSNIFILSAPDTTNVLTFADNKILPEQNKCINMLIALQRMCDYLIIDCDTNVTNHVSAWGLNYADMVINVMKPTQQGLRIANAYQGYFSEIWRGKVVNVVNADKNYIGISDFEKALDVPVKFDIELPYDEQVELSENTGVPIINEYHKVKLFGGNYKKAFMELVDIILTDNEE</sequence>
<dbReference type="GO" id="GO:0005829">
    <property type="term" value="C:cytosol"/>
    <property type="evidence" value="ECO:0007669"/>
    <property type="project" value="TreeGrafter"/>
</dbReference>
<keyword evidence="5" id="KW-1185">Reference proteome</keyword>
<dbReference type="RefSeq" id="WP_022231150.1">
    <property type="nucleotide sequence ID" value="NZ_JAJEQM010000030.1"/>
</dbReference>
<evidence type="ECO:0000313" key="5">
    <source>
        <dbReference type="Proteomes" id="UP001198242"/>
    </source>
</evidence>
<reference evidence="4 5" key="1">
    <citation type="submission" date="2021-10" db="EMBL/GenBank/DDBJ databases">
        <title>Anaerobic single-cell dispensing facilitates the cultivation of human gut bacteria.</title>
        <authorList>
            <person name="Afrizal A."/>
        </authorList>
    </citation>
    <scope>NUCLEOTIDE SEQUENCE [LARGE SCALE GENOMIC DNA]</scope>
    <source>
        <strain evidence="4 5">CLA-AA-H232</strain>
    </source>
</reference>
<gene>
    <name evidence="4" type="ORF">LKE05_13765</name>
</gene>
<accession>A0AAE3E1D4</accession>
<dbReference type="InterPro" id="IPR050625">
    <property type="entry name" value="ParA/MinD_ATPase"/>
</dbReference>
<dbReference type="GO" id="GO:0005524">
    <property type="term" value="F:ATP binding"/>
    <property type="evidence" value="ECO:0007669"/>
    <property type="project" value="UniProtKB-KW"/>
</dbReference>
<keyword evidence="1" id="KW-0547">Nucleotide-binding</keyword>
<evidence type="ECO:0000313" key="4">
    <source>
        <dbReference type="EMBL" id="MCC2211848.1"/>
    </source>
</evidence>
<dbReference type="InterPro" id="IPR027417">
    <property type="entry name" value="P-loop_NTPase"/>
</dbReference>
<dbReference type="GO" id="GO:0051782">
    <property type="term" value="P:negative regulation of cell division"/>
    <property type="evidence" value="ECO:0007669"/>
    <property type="project" value="TreeGrafter"/>
</dbReference>
<protein>
    <submittedName>
        <fullName evidence="4">AAA family ATPase</fullName>
    </submittedName>
</protein>
<dbReference type="InterPro" id="IPR025669">
    <property type="entry name" value="AAA_dom"/>
</dbReference>
<evidence type="ECO:0000256" key="2">
    <source>
        <dbReference type="ARBA" id="ARBA00022840"/>
    </source>
</evidence>
<comment type="caution">
    <text evidence="4">The sequence shown here is derived from an EMBL/GenBank/DDBJ whole genome shotgun (WGS) entry which is preliminary data.</text>
</comment>
<organism evidence="4 5">
    <name type="scientific">Hominilimicola fabiformis</name>
    <dbReference type="NCBI Taxonomy" id="2885356"/>
    <lineage>
        <taxon>Bacteria</taxon>
        <taxon>Bacillati</taxon>
        <taxon>Bacillota</taxon>
        <taxon>Clostridia</taxon>
        <taxon>Eubacteriales</taxon>
        <taxon>Oscillospiraceae</taxon>
        <taxon>Hominilimicola</taxon>
    </lineage>
</organism>
<dbReference type="Proteomes" id="UP001198242">
    <property type="component" value="Unassembled WGS sequence"/>
</dbReference>
<dbReference type="EMBL" id="JAJEQM010000030">
    <property type="protein sequence ID" value="MCC2211848.1"/>
    <property type="molecule type" value="Genomic_DNA"/>
</dbReference>
<dbReference type="SUPFAM" id="SSF52540">
    <property type="entry name" value="P-loop containing nucleoside triphosphate hydrolases"/>
    <property type="match status" value="1"/>
</dbReference>
<proteinExistence type="predicted"/>
<name>A0AAE3E1D4_9FIRM</name>
<evidence type="ECO:0000256" key="1">
    <source>
        <dbReference type="ARBA" id="ARBA00022741"/>
    </source>
</evidence>
<evidence type="ECO:0000259" key="3">
    <source>
        <dbReference type="Pfam" id="PF13614"/>
    </source>
</evidence>
<feature type="domain" description="AAA" evidence="3">
    <location>
        <begin position="4"/>
        <end position="157"/>
    </location>
</feature>
<dbReference type="Pfam" id="PF13614">
    <property type="entry name" value="AAA_31"/>
    <property type="match status" value="1"/>
</dbReference>
<dbReference type="PANTHER" id="PTHR43384">
    <property type="entry name" value="SEPTUM SITE-DETERMINING PROTEIN MIND HOMOLOG, CHLOROPLASTIC-RELATED"/>
    <property type="match status" value="1"/>
</dbReference>
<dbReference type="GO" id="GO:0009898">
    <property type="term" value="C:cytoplasmic side of plasma membrane"/>
    <property type="evidence" value="ECO:0007669"/>
    <property type="project" value="TreeGrafter"/>
</dbReference>
<keyword evidence="2" id="KW-0067">ATP-binding</keyword>
<dbReference type="Gene3D" id="3.40.50.300">
    <property type="entry name" value="P-loop containing nucleotide triphosphate hydrolases"/>
    <property type="match status" value="1"/>
</dbReference>
<dbReference type="GO" id="GO:0016887">
    <property type="term" value="F:ATP hydrolysis activity"/>
    <property type="evidence" value="ECO:0007669"/>
    <property type="project" value="TreeGrafter"/>
</dbReference>